<organism evidence="1 2">
    <name type="scientific">Kineococcus xinjiangensis</name>
    <dbReference type="NCBI Taxonomy" id="512762"/>
    <lineage>
        <taxon>Bacteria</taxon>
        <taxon>Bacillati</taxon>
        <taxon>Actinomycetota</taxon>
        <taxon>Actinomycetes</taxon>
        <taxon>Kineosporiales</taxon>
        <taxon>Kineosporiaceae</taxon>
        <taxon>Kineococcus</taxon>
    </lineage>
</organism>
<reference evidence="1 2" key="1">
    <citation type="submission" date="2018-02" db="EMBL/GenBank/DDBJ databases">
        <title>Genomic Encyclopedia of Archaeal and Bacterial Type Strains, Phase II (KMG-II): from individual species to whole genera.</title>
        <authorList>
            <person name="Goeker M."/>
        </authorList>
    </citation>
    <scope>NUCLEOTIDE SEQUENCE [LARGE SCALE GENOMIC DNA]</scope>
    <source>
        <strain evidence="1 2">DSM 22857</strain>
    </source>
</reference>
<gene>
    <name evidence="1" type="ORF">CLV92_10939</name>
</gene>
<evidence type="ECO:0000313" key="1">
    <source>
        <dbReference type="EMBL" id="PPK93763.1"/>
    </source>
</evidence>
<protein>
    <recommendedName>
        <fullName evidence="3">N-acetyltransferase domain-containing protein</fullName>
    </recommendedName>
</protein>
<sequence length="214" mass="23534">MVHRTDRPRSTGRIAGASAHRYVLEVPALTTDVRTTDALGEEDTAAAWELYRSAFSRLEVLAAQRHLMTEGEFGQVAADARVRKLLAHCPDSGRLCGIASVTTDLAAMPLVSEPYFARRWPEEHAHRRIHYVGFVGVERRYRGSSGAFAALVAEICRPAVAEGGVVAVDVCRHNEDLGLPRAIGTLLAELGSTRALRLDEQVYWAHEFPVPHRG</sequence>
<evidence type="ECO:0000313" key="2">
    <source>
        <dbReference type="Proteomes" id="UP000239485"/>
    </source>
</evidence>
<evidence type="ECO:0008006" key="3">
    <source>
        <dbReference type="Google" id="ProtNLM"/>
    </source>
</evidence>
<comment type="caution">
    <text evidence="1">The sequence shown here is derived from an EMBL/GenBank/DDBJ whole genome shotgun (WGS) entry which is preliminary data.</text>
</comment>
<dbReference type="Proteomes" id="UP000239485">
    <property type="component" value="Unassembled WGS sequence"/>
</dbReference>
<name>A0A2S6IHR7_9ACTN</name>
<proteinExistence type="predicted"/>
<accession>A0A2S6IHR7</accession>
<keyword evidence="2" id="KW-1185">Reference proteome</keyword>
<dbReference type="AlphaFoldDB" id="A0A2S6IHR7"/>
<dbReference type="EMBL" id="PTJD01000009">
    <property type="protein sequence ID" value="PPK93763.1"/>
    <property type="molecule type" value="Genomic_DNA"/>
</dbReference>